<feature type="domain" description="ZP" evidence="3">
    <location>
        <begin position="1"/>
        <end position="219"/>
    </location>
</feature>
<comment type="caution">
    <text evidence="4">The sequence shown here is derived from an EMBL/GenBank/DDBJ whole genome shotgun (WGS) entry which is preliminary data.</text>
</comment>
<name>A0ABD3XKR8_SINWO</name>
<gene>
    <name evidence="4" type="ORF">ACJMK2_026708</name>
</gene>
<accession>A0ABD3XKR8</accession>
<evidence type="ECO:0000256" key="2">
    <source>
        <dbReference type="ARBA" id="ARBA00023157"/>
    </source>
</evidence>
<evidence type="ECO:0000313" key="5">
    <source>
        <dbReference type="Proteomes" id="UP001634394"/>
    </source>
</evidence>
<dbReference type="Proteomes" id="UP001634394">
    <property type="component" value="Unassembled WGS sequence"/>
</dbReference>
<dbReference type="EMBL" id="JBJQND010000002">
    <property type="protein sequence ID" value="KAL3886730.1"/>
    <property type="molecule type" value="Genomic_DNA"/>
</dbReference>
<dbReference type="InterPro" id="IPR042235">
    <property type="entry name" value="ZP-C_dom"/>
</dbReference>
<keyword evidence="1" id="KW-0732">Signal</keyword>
<dbReference type="Gene3D" id="2.60.40.4100">
    <property type="entry name" value="Zona pellucida, ZP-C domain"/>
    <property type="match status" value="1"/>
</dbReference>
<proteinExistence type="predicted"/>
<dbReference type="PANTHER" id="PTHR22907">
    <property type="entry name" value="GH04558P"/>
    <property type="match status" value="1"/>
</dbReference>
<evidence type="ECO:0000256" key="1">
    <source>
        <dbReference type="ARBA" id="ARBA00022729"/>
    </source>
</evidence>
<sequence length="277" mass="30320">MYASGVIGSEPSQPCDVHAANATTVGYKIRFIISKCDLEFPIQVTTTTAKEDKNIIGGKEAHGFEIKCNGVFEGGENVTLMQTVLSKDRDFNVQHQELADPKMAIRDKNGIMLIDRALVLIGDELSVLISTSGNFNFSVTSCEAQSDSDRDRKLLINNGIEEDPSLLTKFNYSTDGMRNYAEAKLFAFHFVNSDHLKLTCVIYVCRRTDPTCRIRQKRNAPDSVGNFSPMTESLEANFVVVDGGPFKPFGNSGANSNNGTSIINVVVVALVILASYC</sequence>
<dbReference type="InterPro" id="IPR001507">
    <property type="entry name" value="ZP_dom"/>
</dbReference>
<dbReference type="InterPro" id="IPR055355">
    <property type="entry name" value="ZP-C"/>
</dbReference>
<dbReference type="Pfam" id="PF00100">
    <property type="entry name" value="Zona_pellucida"/>
    <property type="match status" value="1"/>
</dbReference>
<keyword evidence="2" id="KW-1015">Disulfide bond</keyword>
<evidence type="ECO:0000259" key="3">
    <source>
        <dbReference type="PROSITE" id="PS51034"/>
    </source>
</evidence>
<dbReference type="PANTHER" id="PTHR22907:SF54">
    <property type="entry name" value="GH04558P"/>
    <property type="match status" value="1"/>
</dbReference>
<dbReference type="InterPro" id="IPR051962">
    <property type="entry name" value="Cuticlin"/>
</dbReference>
<evidence type="ECO:0000313" key="4">
    <source>
        <dbReference type="EMBL" id="KAL3886730.1"/>
    </source>
</evidence>
<dbReference type="AlphaFoldDB" id="A0ABD3XKR8"/>
<keyword evidence="5" id="KW-1185">Reference proteome</keyword>
<dbReference type="PROSITE" id="PS51034">
    <property type="entry name" value="ZP_2"/>
    <property type="match status" value="1"/>
</dbReference>
<protein>
    <recommendedName>
        <fullName evidence="3">ZP domain-containing protein</fullName>
    </recommendedName>
</protein>
<organism evidence="4 5">
    <name type="scientific">Sinanodonta woodiana</name>
    <name type="common">Chinese pond mussel</name>
    <name type="synonym">Anodonta woodiana</name>
    <dbReference type="NCBI Taxonomy" id="1069815"/>
    <lineage>
        <taxon>Eukaryota</taxon>
        <taxon>Metazoa</taxon>
        <taxon>Spiralia</taxon>
        <taxon>Lophotrochozoa</taxon>
        <taxon>Mollusca</taxon>
        <taxon>Bivalvia</taxon>
        <taxon>Autobranchia</taxon>
        <taxon>Heteroconchia</taxon>
        <taxon>Palaeoheterodonta</taxon>
        <taxon>Unionida</taxon>
        <taxon>Unionoidea</taxon>
        <taxon>Unionidae</taxon>
        <taxon>Unioninae</taxon>
        <taxon>Sinanodonta</taxon>
    </lineage>
</organism>
<reference evidence="4 5" key="1">
    <citation type="submission" date="2024-11" db="EMBL/GenBank/DDBJ databases">
        <title>Chromosome-level genome assembly of the freshwater bivalve Anodonta woodiana.</title>
        <authorList>
            <person name="Chen X."/>
        </authorList>
    </citation>
    <scope>NUCLEOTIDE SEQUENCE [LARGE SCALE GENOMIC DNA]</scope>
    <source>
        <strain evidence="4">MN2024</strain>
        <tissue evidence="4">Gills</tissue>
    </source>
</reference>